<dbReference type="InterPro" id="IPR029065">
    <property type="entry name" value="Enolase_C-like"/>
</dbReference>
<sequence length="371" mass="39488">MISRVSVFRQWQPFVDGTYTCSGGRSAEGFDSTIVRLEALDPQVGTVVGWGEMAPLGAFYDPSFAEGARAGIALLAPHVLGADHRAPVALHRRMGLHLNGHPYAKSAIDMACWDLAGRAADTPLVDLLGGREGDEIDLYRSVSQDAPDVMAEHARRLVGAGYRRLQVKVGLEPDDDVERIEAVRAAVPASTVLYADANASWRPADARRFVLATRHLAYTLEQPCAGFDANLSVRRAFDGPMVLDESIDSLDALVRSHGAGLVDGITIKIARVGGVTPARLIRDVAVDLGLEVTVEDTGGAEIDTAAIAHLAIGTPVGARTHTVDFHHWVTVSHGTFDLECRDGAMTLPSGPGLGVTVDESVLGDPLLDLHS</sequence>
<dbReference type="SMART" id="SM00922">
    <property type="entry name" value="MR_MLE"/>
    <property type="match status" value="1"/>
</dbReference>
<dbReference type="SFLD" id="SFLDG00180">
    <property type="entry name" value="muconate_cycloisomerase"/>
    <property type="match status" value="1"/>
</dbReference>
<dbReference type="Pfam" id="PF13378">
    <property type="entry name" value="MR_MLE_C"/>
    <property type="match status" value="1"/>
</dbReference>
<dbReference type="GO" id="GO:0046872">
    <property type="term" value="F:metal ion binding"/>
    <property type="evidence" value="ECO:0007669"/>
    <property type="project" value="UniProtKB-KW"/>
</dbReference>
<comment type="similarity">
    <text evidence="1">Belongs to the mandelate racemase/muconate lactonizing enzyme family.</text>
</comment>
<dbReference type="PANTHER" id="PTHR48080:SF3">
    <property type="entry name" value="ENOLASE SUPERFAMILY MEMBER DDB_G0284701"/>
    <property type="match status" value="1"/>
</dbReference>
<dbReference type="SUPFAM" id="SSF54826">
    <property type="entry name" value="Enolase N-terminal domain-like"/>
    <property type="match status" value="1"/>
</dbReference>
<reference evidence="4" key="1">
    <citation type="submission" date="2020-05" db="EMBL/GenBank/DDBJ databases">
        <authorList>
            <person name="Chiriac C."/>
            <person name="Salcher M."/>
            <person name="Ghai R."/>
            <person name="Kavagutti S V."/>
        </authorList>
    </citation>
    <scope>NUCLEOTIDE SEQUENCE</scope>
</reference>
<keyword evidence="2" id="KW-0479">Metal-binding</keyword>
<dbReference type="InterPro" id="IPR029017">
    <property type="entry name" value="Enolase-like_N"/>
</dbReference>
<dbReference type="SFLD" id="SFLDS00001">
    <property type="entry name" value="Enolase"/>
    <property type="match status" value="1"/>
</dbReference>
<protein>
    <submittedName>
        <fullName evidence="4">Unannotated protein</fullName>
    </submittedName>
</protein>
<dbReference type="Pfam" id="PF02746">
    <property type="entry name" value="MR_MLE_N"/>
    <property type="match status" value="1"/>
</dbReference>
<accession>A0A6J6CY87</accession>
<proteinExistence type="inferred from homology"/>
<dbReference type="InterPro" id="IPR036849">
    <property type="entry name" value="Enolase-like_C_sf"/>
</dbReference>
<dbReference type="InterPro" id="IPR034593">
    <property type="entry name" value="DgoD-like"/>
</dbReference>
<evidence type="ECO:0000259" key="3">
    <source>
        <dbReference type="SMART" id="SM00922"/>
    </source>
</evidence>
<evidence type="ECO:0000313" key="4">
    <source>
        <dbReference type="EMBL" id="CAB4556105.1"/>
    </source>
</evidence>
<dbReference type="SUPFAM" id="SSF51604">
    <property type="entry name" value="Enolase C-terminal domain-like"/>
    <property type="match status" value="1"/>
</dbReference>
<evidence type="ECO:0000256" key="2">
    <source>
        <dbReference type="ARBA" id="ARBA00022723"/>
    </source>
</evidence>
<gene>
    <name evidence="4" type="ORF">UFOPK1493_01415</name>
</gene>
<dbReference type="InterPro" id="IPR013342">
    <property type="entry name" value="Mandelate_racemase_C"/>
</dbReference>
<dbReference type="Gene3D" id="3.30.390.10">
    <property type="entry name" value="Enolase-like, N-terminal domain"/>
    <property type="match status" value="1"/>
</dbReference>
<dbReference type="AlphaFoldDB" id="A0A6J6CY87"/>
<dbReference type="InterPro" id="IPR013341">
    <property type="entry name" value="Mandelate_racemase_N_dom"/>
</dbReference>
<dbReference type="PANTHER" id="PTHR48080">
    <property type="entry name" value="D-GALACTONATE DEHYDRATASE-RELATED"/>
    <property type="match status" value="1"/>
</dbReference>
<evidence type="ECO:0000256" key="1">
    <source>
        <dbReference type="ARBA" id="ARBA00008031"/>
    </source>
</evidence>
<dbReference type="EMBL" id="CAEZSR010000041">
    <property type="protein sequence ID" value="CAB4556105.1"/>
    <property type="molecule type" value="Genomic_DNA"/>
</dbReference>
<name>A0A6J6CY87_9ZZZZ</name>
<dbReference type="Gene3D" id="3.20.20.120">
    <property type="entry name" value="Enolase-like C-terminal domain"/>
    <property type="match status" value="1"/>
</dbReference>
<organism evidence="4">
    <name type="scientific">freshwater metagenome</name>
    <dbReference type="NCBI Taxonomy" id="449393"/>
    <lineage>
        <taxon>unclassified sequences</taxon>
        <taxon>metagenomes</taxon>
        <taxon>ecological metagenomes</taxon>
    </lineage>
</organism>
<feature type="domain" description="Mandelate racemase/muconate lactonizing enzyme C-terminal" evidence="3">
    <location>
        <begin position="147"/>
        <end position="240"/>
    </location>
</feature>